<dbReference type="GO" id="GO:0004165">
    <property type="term" value="F:delta(3)-delta(2)-enoyl-CoA isomerase activity"/>
    <property type="evidence" value="ECO:0007669"/>
    <property type="project" value="UniProtKB-ARBA"/>
</dbReference>
<name>A0A7W1WY11_9GAMM</name>
<evidence type="ECO:0000313" key="5">
    <source>
        <dbReference type="EMBL" id="MBA4502315.1"/>
    </source>
</evidence>
<evidence type="ECO:0000256" key="1">
    <source>
        <dbReference type="ARBA" id="ARBA00004275"/>
    </source>
</evidence>
<keyword evidence="3" id="KW-0576">Peroxisome</keyword>
<keyword evidence="4 5" id="KW-0413">Isomerase</keyword>
<sequence>MGIDANIHHSSVLELRLSRPEKKNALTLEMYSTLIAQLEWATKTDTIQAVCLSGEGDSFCAGNDIADFLTRAQDPDTLGVIVQFLHTLIDFPKPLLAAVQGDAVGIGATMLLHCDLVIAASDLSCRLPFTRLGLVPEGGSSLLLPQILGHRVAFELLVEGKPFDATCAQRLGLVNQIVTPELLHKSTLERAISIAQLPPEATRLSKRLLKAHQQEQLHAVIDQEARQFAARLSSPEAQAAFMAFLQAG</sequence>
<accession>A0A7W1WY11</accession>
<comment type="similarity">
    <text evidence="2">Belongs to the enoyl-CoA hydratase/isomerase family.</text>
</comment>
<reference evidence="5 6" key="1">
    <citation type="submission" date="2020-07" db="EMBL/GenBank/DDBJ databases">
        <title>Bacterium isolated from marien macroalgae.</title>
        <authorList>
            <person name="Zhu K."/>
            <person name="Lu D."/>
            <person name="Du Z."/>
        </authorList>
    </citation>
    <scope>NUCLEOTIDE SEQUENCE [LARGE SCALE GENOMIC DNA]</scope>
    <source>
        <strain evidence="5 6">3-1745</strain>
    </source>
</reference>
<dbReference type="InterPro" id="IPR001753">
    <property type="entry name" value="Enoyl-CoA_hydra/iso"/>
</dbReference>
<dbReference type="SUPFAM" id="SSF52096">
    <property type="entry name" value="ClpP/crotonase"/>
    <property type="match status" value="1"/>
</dbReference>
<dbReference type="Gene3D" id="3.90.226.10">
    <property type="entry name" value="2-enoyl-CoA Hydratase, Chain A, domain 1"/>
    <property type="match status" value="1"/>
</dbReference>
<evidence type="ECO:0000313" key="6">
    <source>
        <dbReference type="Proteomes" id="UP000538931"/>
    </source>
</evidence>
<dbReference type="PANTHER" id="PTHR43684:SF1">
    <property type="entry name" value="ENOYL-COA DELTA ISOMERASE 2"/>
    <property type="match status" value="1"/>
</dbReference>
<dbReference type="PANTHER" id="PTHR43684">
    <property type="match status" value="1"/>
</dbReference>
<dbReference type="Proteomes" id="UP000538931">
    <property type="component" value="Unassembled WGS sequence"/>
</dbReference>
<organism evidence="5 6">
    <name type="scientific">Marinobacterium marinum</name>
    <dbReference type="NCBI Taxonomy" id="2756129"/>
    <lineage>
        <taxon>Bacteria</taxon>
        <taxon>Pseudomonadati</taxon>
        <taxon>Pseudomonadota</taxon>
        <taxon>Gammaproteobacteria</taxon>
        <taxon>Oceanospirillales</taxon>
        <taxon>Oceanospirillaceae</taxon>
        <taxon>Marinobacterium</taxon>
    </lineage>
</organism>
<dbReference type="InterPro" id="IPR014748">
    <property type="entry name" value="Enoyl-CoA_hydra_C"/>
</dbReference>
<gene>
    <name evidence="5" type="ORF">H1S06_08070</name>
</gene>
<comment type="caution">
    <text evidence="5">The sequence shown here is derived from an EMBL/GenBank/DDBJ whole genome shotgun (WGS) entry which is preliminary data.</text>
</comment>
<proteinExistence type="inferred from homology"/>
<dbReference type="EMBL" id="JACEMT010000044">
    <property type="protein sequence ID" value="MBA4502315.1"/>
    <property type="molecule type" value="Genomic_DNA"/>
</dbReference>
<evidence type="ECO:0000256" key="2">
    <source>
        <dbReference type="ARBA" id="ARBA00005254"/>
    </source>
</evidence>
<dbReference type="AlphaFoldDB" id="A0A7W1WY11"/>
<dbReference type="InterPro" id="IPR029045">
    <property type="entry name" value="ClpP/crotonase-like_dom_sf"/>
</dbReference>
<dbReference type="Gene3D" id="1.10.12.10">
    <property type="entry name" value="Lyase 2-enoyl-coa Hydratase, Chain A, domain 2"/>
    <property type="match status" value="1"/>
</dbReference>
<protein>
    <submittedName>
        <fullName evidence="5">Enoyl-CoA hydratase/isomerase family protein</fullName>
    </submittedName>
</protein>
<dbReference type="CDD" id="cd06558">
    <property type="entry name" value="crotonase-like"/>
    <property type="match status" value="1"/>
</dbReference>
<dbReference type="InterPro" id="IPR051053">
    <property type="entry name" value="ECH/Chromodomain_protein"/>
</dbReference>
<evidence type="ECO:0000256" key="4">
    <source>
        <dbReference type="ARBA" id="ARBA00023235"/>
    </source>
</evidence>
<evidence type="ECO:0000256" key="3">
    <source>
        <dbReference type="ARBA" id="ARBA00023140"/>
    </source>
</evidence>
<keyword evidence="6" id="KW-1185">Reference proteome</keyword>
<comment type="subcellular location">
    <subcellularLocation>
        <location evidence="1">Peroxisome</location>
    </subcellularLocation>
</comment>
<dbReference type="RefSeq" id="WP_181739011.1">
    <property type="nucleotide sequence ID" value="NZ_JACEMT010000044.1"/>
</dbReference>
<dbReference type="Pfam" id="PF00378">
    <property type="entry name" value="ECH_1"/>
    <property type="match status" value="1"/>
</dbReference>